<dbReference type="AlphaFoldDB" id="A0A7X3LU29"/>
<reference evidence="3 4" key="1">
    <citation type="submission" date="2019-12" db="EMBL/GenBank/DDBJ databases">
        <authorList>
            <person name="Li M."/>
        </authorList>
    </citation>
    <scope>NUCLEOTIDE SEQUENCE [LARGE SCALE GENOMIC DNA]</scope>
    <source>
        <strain evidence="3 4">GBMRC 2046</strain>
    </source>
</reference>
<protein>
    <submittedName>
        <fullName evidence="3">DUF4399 domain-containing protein</fullName>
    </submittedName>
</protein>
<dbReference type="RefSeq" id="WP_160775322.1">
    <property type="nucleotide sequence ID" value="NZ_WUMV01000003.1"/>
</dbReference>
<proteinExistence type="predicted"/>
<evidence type="ECO:0000259" key="2">
    <source>
        <dbReference type="Pfam" id="PF14347"/>
    </source>
</evidence>
<sequence length="142" mass="15111">MDRLYAAAFAALTFTLSTAATAGETPAPEGARVYFIDLIDGDKVSSPLELRFGIEGMQVVPAGTEQENSGHHHLLIDTTLDGGALDVPIPSDAQHVHFGGGQREASVELSPGEHTLQLVLGDHNHIPHNPPVMSERITITVE</sequence>
<gene>
    <name evidence="3" type="ORF">GR183_09310</name>
</gene>
<keyword evidence="4" id="KW-1185">Reference proteome</keyword>
<feature type="domain" description="DUF4399" evidence="2">
    <location>
        <begin position="51"/>
        <end position="142"/>
    </location>
</feature>
<feature type="chain" id="PRO_5030792572" evidence="1">
    <location>
        <begin position="23"/>
        <end position="142"/>
    </location>
</feature>
<dbReference type="InterPro" id="IPR025512">
    <property type="entry name" value="DUF4399"/>
</dbReference>
<keyword evidence="1" id="KW-0732">Signal</keyword>
<accession>A0A7X3LU29</accession>
<feature type="signal peptide" evidence="1">
    <location>
        <begin position="1"/>
        <end position="22"/>
    </location>
</feature>
<evidence type="ECO:0000313" key="3">
    <source>
        <dbReference type="EMBL" id="MXN65104.1"/>
    </source>
</evidence>
<name>A0A7X3LU29_9HYPH</name>
<comment type="caution">
    <text evidence="3">The sequence shown here is derived from an EMBL/GenBank/DDBJ whole genome shotgun (WGS) entry which is preliminary data.</text>
</comment>
<evidence type="ECO:0000313" key="4">
    <source>
        <dbReference type="Proteomes" id="UP000433101"/>
    </source>
</evidence>
<dbReference type="EMBL" id="WUMV01000003">
    <property type="protein sequence ID" value="MXN65104.1"/>
    <property type="molecule type" value="Genomic_DNA"/>
</dbReference>
<organism evidence="3 4">
    <name type="scientific">Stappia sediminis</name>
    <dbReference type="NCBI Taxonomy" id="2692190"/>
    <lineage>
        <taxon>Bacteria</taxon>
        <taxon>Pseudomonadati</taxon>
        <taxon>Pseudomonadota</taxon>
        <taxon>Alphaproteobacteria</taxon>
        <taxon>Hyphomicrobiales</taxon>
        <taxon>Stappiaceae</taxon>
        <taxon>Stappia</taxon>
    </lineage>
</organism>
<dbReference type="Proteomes" id="UP000433101">
    <property type="component" value="Unassembled WGS sequence"/>
</dbReference>
<evidence type="ECO:0000256" key="1">
    <source>
        <dbReference type="SAM" id="SignalP"/>
    </source>
</evidence>
<dbReference type="Pfam" id="PF14347">
    <property type="entry name" value="DUF4399"/>
    <property type="match status" value="1"/>
</dbReference>